<name>A0ABV4MR06_9VIBR</name>
<organism evidence="1 2">
    <name type="scientific">Vibrio pomeroyi</name>
    <dbReference type="NCBI Taxonomy" id="198832"/>
    <lineage>
        <taxon>Bacteria</taxon>
        <taxon>Pseudomonadati</taxon>
        <taxon>Pseudomonadota</taxon>
        <taxon>Gammaproteobacteria</taxon>
        <taxon>Vibrionales</taxon>
        <taxon>Vibrionaceae</taxon>
        <taxon>Vibrio</taxon>
    </lineage>
</organism>
<evidence type="ECO:0000313" key="2">
    <source>
        <dbReference type="Proteomes" id="UP001570071"/>
    </source>
</evidence>
<proteinExistence type="predicted"/>
<gene>
    <name evidence="1" type="ORF">AB6D66_00725</name>
</gene>
<keyword evidence="2" id="KW-1185">Reference proteome</keyword>
<dbReference type="Proteomes" id="UP001570071">
    <property type="component" value="Unassembled WGS sequence"/>
</dbReference>
<protein>
    <submittedName>
        <fullName evidence="1">DUF2170 family protein</fullName>
    </submittedName>
</protein>
<dbReference type="InterPro" id="IPR019231">
    <property type="entry name" value="DUF2170"/>
</dbReference>
<reference evidence="1 2" key="1">
    <citation type="journal article" date="2024" name="ISME J.">
        <title>Tailless and filamentous prophages are predominant in marine Vibrio.</title>
        <authorList>
            <person name="Steensen K."/>
            <person name="Seneca J."/>
            <person name="Bartlau N."/>
            <person name="Yu X.A."/>
            <person name="Hussain F.A."/>
            <person name="Polz M.F."/>
        </authorList>
    </citation>
    <scope>NUCLEOTIDE SEQUENCE [LARGE SCALE GENOMIC DNA]</scope>
    <source>
        <strain evidence="1 2">10N.239.312.F12</strain>
    </source>
</reference>
<comment type="caution">
    <text evidence="1">The sequence shown here is derived from an EMBL/GenBank/DDBJ whole genome shotgun (WGS) entry which is preliminary data.</text>
</comment>
<dbReference type="EMBL" id="JBFSSG010000001">
    <property type="protein sequence ID" value="MEZ8719569.1"/>
    <property type="molecule type" value="Genomic_DNA"/>
</dbReference>
<accession>A0ABV4MR06</accession>
<sequence>MELQAVSNALIESQEGFSVEQIGECLAITNEVGIVAHLAVVGSQITVETLLFPAEQVKDVNELNSHILATHKLVPLTAVSTTEVEGNLYYSAFGALSSESKVESVVIEVVTLFSNTVELLDAYSDFLK</sequence>
<dbReference type="RefSeq" id="WP_269337622.1">
    <property type="nucleotide sequence ID" value="NZ_JBFSSG010000001.1"/>
</dbReference>
<evidence type="ECO:0000313" key="1">
    <source>
        <dbReference type="EMBL" id="MEZ8719569.1"/>
    </source>
</evidence>
<dbReference type="Pfam" id="PF09938">
    <property type="entry name" value="DUF2170"/>
    <property type="match status" value="1"/>
</dbReference>